<dbReference type="PROSITE" id="PS50262">
    <property type="entry name" value="G_PROTEIN_RECEP_F1_2"/>
    <property type="match status" value="1"/>
</dbReference>
<dbReference type="AlphaFoldDB" id="A0A8T2IIV8"/>
<evidence type="ECO:0000256" key="7">
    <source>
        <dbReference type="ARBA" id="ARBA00023040"/>
    </source>
</evidence>
<dbReference type="InterPro" id="IPR000276">
    <property type="entry name" value="GPCR_Rhodpsn"/>
</dbReference>
<accession>A0A8T2IIV8</accession>
<feature type="non-terminal residue" evidence="15">
    <location>
        <position position="307"/>
    </location>
</feature>
<evidence type="ECO:0000256" key="5">
    <source>
        <dbReference type="ARBA" id="ARBA00022725"/>
    </source>
</evidence>
<evidence type="ECO:0000256" key="9">
    <source>
        <dbReference type="ARBA" id="ARBA00023157"/>
    </source>
</evidence>
<evidence type="ECO:0000313" key="15">
    <source>
        <dbReference type="EMBL" id="KAG8431597.1"/>
    </source>
</evidence>
<evidence type="ECO:0000256" key="10">
    <source>
        <dbReference type="ARBA" id="ARBA00023170"/>
    </source>
</evidence>
<keyword evidence="6 13" id="KW-1133">Transmembrane helix</keyword>
<dbReference type="Gene3D" id="1.20.1070.10">
    <property type="entry name" value="Rhodopsin 7-helix transmembrane proteins"/>
    <property type="match status" value="1"/>
</dbReference>
<evidence type="ECO:0000256" key="4">
    <source>
        <dbReference type="ARBA" id="ARBA00022692"/>
    </source>
</evidence>
<keyword evidence="16" id="KW-1185">Reference proteome</keyword>
<dbReference type="Proteomes" id="UP000812440">
    <property type="component" value="Unassembled WGS sequence"/>
</dbReference>
<dbReference type="InterPro" id="IPR050939">
    <property type="entry name" value="Olfactory_GPCR1"/>
</dbReference>
<evidence type="ECO:0000256" key="12">
    <source>
        <dbReference type="ARBA" id="ARBA00023224"/>
    </source>
</evidence>
<dbReference type="InterPro" id="IPR000725">
    <property type="entry name" value="Olfact_rcpt"/>
</dbReference>
<dbReference type="InterPro" id="IPR017452">
    <property type="entry name" value="GPCR_Rhodpsn_7TM"/>
</dbReference>
<dbReference type="GO" id="GO:0004984">
    <property type="term" value="F:olfactory receptor activity"/>
    <property type="evidence" value="ECO:0007669"/>
    <property type="project" value="InterPro"/>
</dbReference>
<feature type="transmembrane region" description="Helical" evidence="13">
    <location>
        <begin position="140"/>
        <end position="161"/>
    </location>
</feature>
<dbReference type="PANTHER" id="PTHR24242:SF408">
    <property type="entry name" value="OLFACTORY RECEPTOR 11A1-LIKE"/>
    <property type="match status" value="1"/>
</dbReference>
<dbReference type="GO" id="GO:0005886">
    <property type="term" value="C:plasma membrane"/>
    <property type="evidence" value="ECO:0007669"/>
    <property type="project" value="UniProtKB-SubCell"/>
</dbReference>
<evidence type="ECO:0000256" key="8">
    <source>
        <dbReference type="ARBA" id="ARBA00023136"/>
    </source>
</evidence>
<dbReference type="PANTHER" id="PTHR24242">
    <property type="entry name" value="G-PROTEIN COUPLED RECEPTOR"/>
    <property type="match status" value="1"/>
</dbReference>
<evidence type="ECO:0000313" key="16">
    <source>
        <dbReference type="Proteomes" id="UP000812440"/>
    </source>
</evidence>
<proteinExistence type="predicted"/>
<feature type="transmembrane region" description="Helical" evidence="13">
    <location>
        <begin position="273"/>
        <end position="292"/>
    </location>
</feature>
<evidence type="ECO:0000256" key="2">
    <source>
        <dbReference type="ARBA" id="ARBA00022475"/>
    </source>
</evidence>
<keyword evidence="12" id="KW-0807">Transducer</keyword>
<keyword evidence="10" id="KW-0675">Receptor</keyword>
<comment type="subcellular location">
    <subcellularLocation>
        <location evidence="1">Cell membrane</location>
        <topology evidence="1">Multi-pass membrane protein</topology>
    </subcellularLocation>
</comment>
<dbReference type="OrthoDB" id="9444602at2759"/>
<keyword evidence="8 13" id="KW-0472">Membrane</keyword>
<dbReference type="PRINTS" id="PR00245">
    <property type="entry name" value="OLFACTORYR"/>
</dbReference>
<keyword evidence="5" id="KW-0552">Olfaction</keyword>
<evidence type="ECO:0000256" key="3">
    <source>
        <dbReference type="ARBA" id="ARBA00022606"/>
    </source>
</evidence>
<dbReference type="EMBL" id="JAACNH010000123">
    <property type="protein sequence ID" value="KAG8431597.1"/>
    <property type="molecule type" value="Genomic_DNA"/>
</dbReference>
<dbReference type="PRINTS" id="PR00237">
    <property type="entry name" value="GPCRRHODOPSN"/>
</dbReference>
<keyword evidence="3" id="KW-0716">Sensory transduction</keyword>
<protein>
    <recommendedName>
        <fullName evidence="14">G-protein coupled receptors family 1 profile domain-containing protein</fullName>
    </recommendedName>
</protein>
<dbReference type="SUPFAM" id="SSF81321">
    <property type="entry name" value="Family A G protein-coupled receptor-like"/>
    <property type="match status" value="1"/>
</dbReference>
<evidence type="ECO:0000259" key="14">
    <source>
        <dbReference type="PROSITE" id="PS50262"/>
    </source>
</evidence>
<gene>
    <name evidence="15" type="ORF">GDO86_018019</name>
</gene>
<organism evidence="15 16">
    <name type="scientific">Hymenochirus boettgeri</name>
    <name type="common">Congo dwarf clawed frog</name>
    <dbReference type="NCBI Taxonomy" id="247094"/>
    <lineage>
        <taxon>Eukaryota</taxon>
        <taxon>Metazoa</taxon>
        <taxon>Chordata</taxon>
        <taxon>Craniata</taxon>
        <taxon>Vertebrata</taxon>
        <taxon>Euteleostomi</taxon>
        <taxon>Amphibia</taxon>
        <taxon>Batrachia</taxon>
        <taxon>Anura</taxon>
        <taxon>Pipoidea</taxon>
        <taxon>Pipidae</taxon>
        <taxon>Pipinae</taxon>
        <taxon>Hymenochirus</taxon>
    </lineage>
</organism>
<evidence type="ECO:0000256" key="6">
    <source>
        <dbReference type="ARBA" id="ARBA00022989"/>
    </source>
</evidence>
<dbReference type="GO" id="GO:0004930">
    <property type="term" value="F:G protein-coupled receptor activity"/>
    <property type="evidence" value="ECO:0007669"/>
    <property type="project" value="UniProtKB-KW"/>
</dbReference>
<reference evidence="15" key="1">
    <citation type="thesis" date="2020" institute="ProQuest LLC" country="789 East Eisenhower Parkway, Ann Arbor, MI, USA">
        <title>Comparative Genomics and Chromosome Evolution.</title>
        <authorList>
            <person name="Mudd A.B."/>
        </authorList>
    </citation>
    <scope>NUCLEOTIDE SEQUENCE</scope>
    <source>
        <strain evidence="15">Female2</strain>
        <tissue evidence="15">Blood</tissue>
    </source>
</reference>
<name>A0A8T2IIV8_9PIPI</name>
<sequence>MRKINQSSVREFILLGFGDLHSLRYLFFLFFLIIYLMVLTANVLVIILALYNKTLHSPMYFFLSHLSLCEIFFTMIMVPNMLRIVLSGGGTMSVTGCKGQLCLFCVPTIAQCLLLAAMSFDRYAAICKPLHYMSIMNFRLQLQIVISCWALGFFMSVLIFASVNELQFCRSNIINHFCWDIVPIMELSCSDTFSVELVTSLISVLVVLSPFLFIIITYISIIVTILKIPSRSGRQKTFSTCSSHLSVVCMYYGTLISIYIYPPGKHYLNVNKMFSLLYVVVTPLFNPIIYSLRNQDFRRVITQTLHR</sequence>
<evidence type="ECO:0000256" key="13">
    <source>
        <dbReference type="SAM" id="Phobius"/>
    </source>
</evidence>
<dbReference type="FunFam" id="1.20.1070.10:FF:000010">
    <property type="entry name" value="Olfactory receptor"/>
    <property type="match status" value="1"/>
</dbReference>
<dbReference type="Pfam" id="PF13853">
    <property type="entry name" value="7tm_4"/>
    <property type="match status" value="1"/>
</dbReference>
<feature type="transmembrane region" description="Helical" evidence="13">
    <location>
        <begin position="25"/>
        <end position="51"/>
    </location>
</feature>
<keyword evidence="7" id="KW-0297">G-protein coupled receptor</keyword>
<evidence type="ECO:0000256" key="1">
    <source>
        <dbReference type="ARBA" id="ARBA00004651"/>
    </source>
</evidence>
<feature type="transmembrane region" description="Helical" evidence="13">
    <location>
        <begin position="201"/>
        <end position="226"/>
    </location>
</feature>
<comment type="caution">
    <text evidence="15">The sequence shown here is derived from an EMBL/GenBank/DDBJ whole genome shotgun (WGS) entry which is preliminary data.</text>
</comment>
<feature type="transmembrane region" description="Helical" evidence="13">
    <location>
        <begin position="58"/>
        <end position="78"/>
    </location>
</feature>
<keyword evidence="9" id="KW-1015">Disulfide bond</keyword>
<keyword evidence="2" id="KW-1003">Cell membrane</keyword>
<feature type="transmembrane region" description="Helical" evidence="13">
    <location>
        <begin position="238"/>
        <end position="261"/>
    </location>
</feature>
<keyword evidence="11" id="KW-0325">Glycoprotein</keyword>
<evidence type="ECO:0000256" key="11">
    <source>
        <dbReference type="ARBA" id="ARBA00023180"/>
    </source>
</evidence>
<feature type="domain" description="G-protein coupled receptors family 1 profile" evidence="14">
    <location>
        <begin position="41"/>
        <end position="290"/>
    </location>
</feature>
<keyword evidence="4 13" id="KW-0812">Transmembrane</keyword>